<dbReference type="EMBL" id="QCYY01002330">
    <property type="protein sequence ID" value="ROT71211.1"/>
    <property type="molecule type" value="Genomic_DNA"/>
</dbReference>
<keyword evidence="3" id="KW-1185">Reference proteome</keyword>
<evidence type="ECO:0000256" key="1">
    <source>
        <dbReference type="SAM" id="MobiDB-lite"/>
    </source>
</evidence>
<dbReference type="Proteomes" id="UP000283509">
    <property type="component" value="Unassembled WGS sequence"/>
</dbReference>
<evidence type="ECO:0000313" key="2">
    <source>
        <dbReference type="EMBL" id="ROT71211.1"/>
    </source>
</evidence>
<proteinExistence type="predicted"/>
<reference evidence="2 3" key="1">
    <citation type="submission" date="2018-04" db="EMBL/GenBank/DDBJ databases">
        <authorList>
            <person name="Zhang X."/>
            <person name="Yuan J."/>
            <person name="Li F."/>
            <person name="Xiang J."/>
        </authorList>
    </citation>
    <scope>NUCLEOTIDE SEQUENCE [LARGE SCALE GENOMIC DNA]</scope>
    <source>
        <tissue evidence="2">Muscle</tissue>
    </source>
</reference>
<reference evidence="2 3" key="2">
    <citation type="submission" date="2019-01" db="EMBL/GenBank/DDBJ databases">
        <title>The decoding of complex shrimp genome reveals the adaptation for benthos swimmer, frequently molting mechanism and breeding impact on genome.</title>
        <authorList>
            <person name="Sun Y."/>
            <person name="Gao Y."/>
            <person name="Yu Y."/>
        </authorList>
    </citation>
    <scope>NUCLEOTIDE SEQUENCE [LARGE SCALE GENOMIC DNA]</scope>
    <source>
        <tissue evidence="2">Muscle</tissue>
    </source>
</reference>
<gene>
    <name evidence="2" type="ORF">C7M84_010479</name>
</gene>
<sequence length="196" mass="21881">MTKHKVSPTIDSQTDVEKRVSPTSLSARKGKSGISRDSSSVRNDAATVSITECQALKLPKRKGRKTVRKKIAVRDLFSTCVAPKGGSTSWYELREKLKQHRFEGNTQAAILSVRHPLSRLTSAYRRRDACDTPWEIESQEATRPWQAFTYDDQGIQFEMAEIKGSTILHEDPNPGGNAVAQLWNSLLLSSPTVVLR</sequence>
<comment type="caution">
    <text evidence="2">The sequence shown here is derived from an EMBL/GenBank/DDBJ whole genome shotgun (WGS) entry which is preliminary data.</text>
</comment>
<accession>A0A3R7PMD9</accession>
<dbReference type="OrthoDB" id="6363632at2759"/>
<dbReference type="AlphaFoldDB" id="A0A3R7PMD9"/>
<evidence type="ECO:0000313" key="3">
    <source>
        <dbReference type="Proteomes" id="UP000283509"/>
    </source>
</evidence>
<organism evidence="2 3">
    <name type="scientific">Penaeus vannamei</name>
    <name type="common">Whiteleg shrimp</name>
    <name type="synonym">Litopenaeus vannamei</name>
    <dbReference type="NCBI Taxonomy" id="6689"/>
    <lineage>
        <taxon>Eukaryota</taxon>
        <taxon>Metazoa</taxon>
        <taxon>Ecdysozoa</taxon>
        <taxon>Arthropoda</taxon>
        <taxon>Crustacea</taxon>
        <taxon>Multicrustacea</taxon>
        <taxon>Malacostraca</taxon>
        <taxon>Eumalacostraca</taxon>
        <taxon>Eucarida</taxon>
        <taxon>Decapoda</taxon>
        <taxon>Dendrobranchiata</taxon>
        <taxon>Penaeoidea</taxon>
        <taxon>Penaeidae</taxon>
        <taxon>Penaeus</taxon>
    </lineage>
</organism>
<feature type="region of interest" description="Disordered" evidence="1">
    <location>
        <begin position="1"/>
        <end position="43"/>
    </location>
</feature>
<protein>
    <submittedName>
        <fullName evidence="2">Uncharacterized protein</fullName>
    </submittedName>
</protein>
<name>A0A3R7PMD9_PENVA</name>